<sequence length="39" mass="4428">LKSVILDFNDSMTRDLDMDRVRIIVGPTGMFFIKSPIVS</sequence>
<reference evidence="1" key="1">
    <citation type="submission" date="2021-02" db="EMBL/GenBank/DDBJ databases">
        <authorList>
            <person name="Nowell W R."/>
        </authorList>
    </citation>
    <scope>NUCLEOTIDE SEQUENCE</scope>
</reference>
<feature type="non-terminal residue" evidence="1">
    <location>
        <position position="1"/>
    </location>
</feature>
<dbReference type="Proteomes" id="UP000663874">
    <property type="component" value="Unassembled WGS sequence"/>
</dbReference>
<organism evidence="1 2">
    <name type="scientific">Rotaria sordida</name>
    <dbReference type="NCBI Taxonomy" id="392033"/>
    <lineage>
        <taxon>Eukaryota</taxon>
        <taxon>Metazoa</taxon>
        <taxon>Spiralia</taxon>
        <taxon>Gnathifera</taxon>
        <taxon>Rotifera</taxon>
        <taxon>Eurotatoria</taxon>
        <taxon>Bdelloidea</taxon>
        <taxon>Philodinida</taxon>
        <taxon>Philodinidae</taxon>
        <taxon>Rotaria</taxon>
    </lineage>
</organism>
<accession>A0A820EV36</accession>
<name>A0A820EV36_9BILA</name>
<protein>
    <submittedName>
        <fullName evidence="1">Uncharacterized protein</fullName>
    </submittedName>
</protein>
<dbReference type="AlphaFoldDB" id="A0A820EV36"/>
<proteinExistence type="predicted"/>
<evidence type="ECO:0000313" key="1">
    <source>
        <dbReference type="EMBL" id="CAF4252355.1"/>
    </source>
</evidence>
<comment type="caution">
    <text evidence="1">The sequence shown here is derived from an EMBL/GenBank/DDBJ whole genome shotgun (WGS) entry which is preliminary data.</text>
</comment>
<evidence type="ECO:0000313" key="2">
    <source>
        <dbReference type="Proteomes" id="UP000663874"/>
    </source>
</evidence>
<dbReference type="EMBL" id="CAJOBE010022732">
    <property type="protein sequence ID" value="CAF4252355.1"/>
    <property type="molecule type" value="Genomic_DNA"/>
</dbReference>
<gene>
    <name evidence="1" type="ORF">FNK824_LOCUS38682</name>
</gene>